<dbReference type="AlphaFoldDB" id="T1GY25"/>
<protein>
    <submittedName>
        <fullName evidence="1">Uncharacterized protein</fullName>
    </submittedName>
</protein>
<organism evidence="1 2">
    <name type="scientific">Megaselia scalaris</name>
    <name type="common">Humpbacked fly</name>
    <name type="synonym">Phora scalaris</name>
    <dbReference type="NCBI Taxonomy" id="36166"/>
    <lineage>
        <taxon>Eukaryota</taxon>
        <taxon>Metazoa</taxon>
        <taxon>Ecdysozoa</taxon>
        <taxon>Arthropoda</taxon>
        <taxon>Hexapoda</taxon>
        <taxon>Insecta</taxon>
        <taxon>Pterygota</taxon>
        <taxon>Neoptera</taxon>
        <taxon>Endopterygota</taxon>
        <taxon>Diptera</taxon>
        <taxon>Brachycera</taxon>
        <taxon>Muscomorpha</taxon>
        <taxon>Platypezoidea</taxon>
        <taxon>Phoridae</taxon>
        <taxon>Megaseliini</taxon>
        <taxon>Megaselia</taxon>
    </lineage>
</organism>
<sequence length="100" mass="11336">MVILKVLIEIKYSIAVDGYSFAKFIGPVTGAEQKIYATKTHENNLNPNVNLNHAYSPQNNVDFFAKPDYHFAYGIEDSKTGVLQNHKETRNGDKVKGEYR</sequence>
<evidence type="ECO:0000313" key="2">
    <source>
        <dbReference type="Proteomes" id="UP000015102"/>
    </source>
</evidence>
<dbReference type="STRING" id="36166.T1GY25"/>
<proteinExistence type="predicted"/>
<dbReference type="EnsemblMetazoa" id="MESCA008745-RA">
    <property type="protein sequence ID" value="MESCA008745-PA"/>
    <property type="gene ID" value="MESCA008745"/>
</dbReference>
<reference evidence="2" key="1">
    <citation type="submission" date="2013-02" db="EMBL/GenBank/DDBJ databases">
        <authorList>
            <person name="Hughes D."/>
        </authorList>
    </citation>
    <scope>NUCLEOTIDE SEQUENCE</scope>
    <source>
        <strain>Durham</strain>
        <strain evidence="2">NC isolate 2 -- Noor lab</strain>
    </source>
</reference>
<keyword evidence="2" id="KW-1185">Reference proteome</keyword>
<dbReference type="EMBL" id="CAQQ02002342">
    <property type="status" value="NOT_ANNOTATED_CDS"/>
    <property type="molecule type" value="Genomic_DNA"/>
</dbReference>
<reference evidence="1" key="2">
    <citation type="submission" date="2015-06" db="UniProtKB">
        <authorList>
            <consortium name="EnsemblMetazoa"/>
        </authorList>
    </citation>
    <scope>IDENTIFICATION</scope>
</reference>
<dbReference type="HOGENOM" id="CLU_2309203_0_0_1"/>
<evidence type="ECO:0000313" key="1">
    <source>
        <dbReference type="EnsemblMetazoa" id="MESCA008745-PA"/>
    </source>
</evidence>
<dbReference type="Proteomes" id="UP000015102">
    <property type="component" value="Unassembled WGS sequence"/>
</dbReference>
<dbReference type="OMA" id="ETRNGDK"/>
<accession>T1GY25</accession>
<name>T1GY25_MEGSC</name>